<dbReference type="Proteomes" id="UP000480929">
    <property type="component" value="Unassembled WGS sequence"/>
</dbReference>
<dbReference type="RefSeq" id="WP_143424471.1">
    <property type="nucleotide sequence ID" value="NZ_WKPI01000004.1"/>
</dbReference>
<sequence>MKTDNDLMARKIGILKEFLPALLPKYKIMLLEAFSPHDLLTAYIKNTLSGYPRLEDQNLDDLTVELLYPTDEAAEHCIKEFLALRLDDDNEHELEQ</sequence>
<protein>
    <submittedName>
        <fullName evidence="1">Uncharacterized protein</fullName>
    </submittedName>
</protein>
<proteinExistence type="predicted"/>
<name>A0A6N7S4I3_9FIRM</name>
<evidence type="ECO:0000313" key="2">
    <source>
        <dbReference type="EMBL" id="MSC32301.1"/>
    </source>
</evidence>
<dbReference type="EMBL" id="WKPJ01000005">
    <property type="protein sequence ID" value="MSA88754.1"/>
    <property type="molecule type" value="Genomic_DNA"/>
</dbReference>
<evidence type="ECO:0000313" key="4">
    <source>
        <dbReference type="Proteomes" id="UP000480929"/>
    </source>
</evidence>
<evidence type="ECO:0000313" key="3">
    <source>
        <dbReference type="Proteomes" id="UP000433575"/>
    </source>
</evidence>
<dbReference type="EMBL" id="WKPI01000004">
    <property type="protein sequence ID" value="MSC32301.1"/>
    <property type="molecule type" value="Genomic_DNA"/>
</dbReference>
<organism evidence="1 3">
    <name type="scientific">Holdemania massiliensis</name>
    <dbReference type="NCBI Taxonomy" id="1468449"/>
    <lineage>
        <taxon>Bacteria</taxon>
        <taxon>Bacillati</taxon>
        <taxon>Bacillota</taxon>
        <taxon>Erysipelotrichia</taxon>
        <taxon>Erysipelotrichales</taxon>
        <taxon>Erysipelotrichaceae</taxon>
        <taxon>Holdemania</taxon>
    </lineage>
</organism>
<evidence type="ECO:0000313" key="1">
    <source>
        <dbReference type="EMBL" id="MSA88754.1"/>
    </source>
</evidence>
<keyword evidence="4" id="KW-1185">Reference proteome</keyword>
<dbReference type="Proteomes" id="UP000433575">
    <property type="component" value="Unassembled WGS sequence"/>
</dbReference>
<dbReference type="OrthoDB" id="1856000at2"/>
<dbReference type="AlphaFoldDB" id="A0A6N7S4I3"/>
<accession>A0A6N7S4I3</accession>
<comment type="caution">
    <text evidence="1">The sequence shown here is derived from an EMBL/GenBank/DDBJ whole genome shotgun (WGS) entry which is preliminary data.</text>
</comment>
<reference evidence="3 4" key="1">
    <citation type="journal article" date="2019" name="Nat. Med.">
        <title>A library of human gut bacterial isolates paired with longitudinal multiomics data enables mechanistic microbiome research.</title>
        <authorList>
            <person name="Poyet M."/>
            <person name="Groussin M."/>
            <person name="Gibbons S.M."/>
            <person name="Avila-Pacheco J."/>
            <person name="Jiang X."/>
            <person name="Kearney S.M."/>
            <person name="Perrotta A.R."/>
            <person name="Berdy B."/>
            <person name="Zhao S."/>
            <person name="Lieberman T.D."/>
            <person name="Swanson P.K."/>
            <person name="Smith M."/>
            <person name="Roesemann S."/>
            <person name="Alexander J.E."/>
            <person name="Rich S.A."/>
            <person name="Livny J."/>
            <person name="Vlamakis H."/>
            <person name="Clish C."/>
            <person name="Bullock K."/>
            <person name="Deik A."/>
            <person name="Scott J."/>
            <person name="Pierce K.A."/>
            <person name="Xavier R.J."/>
            <person name="Alm E.J."/>
        </authorList>
    </citation>
    <scope>NUCLEOTIDE SEQUENCE [LARGE SCALE GENOMIC DNA]</scope>
    <source>
        <strain evidence="1 3">BIOML-A4</strain>
        <strain evidence="2 4">BIOML-A5</strain>
    </source>
</reference>
<gene>
    <name evidence="2" type="ORF">GKD88_04115</name>
    <name evidence="1" type="ORF">GKE08_05385</name>
</gene>